<dbReference type="CTD" id="3772109"/>
<dbReference type="RefSeq" id="XP_016772000.2">
    <property type="nucleotide sequence ID" value="XM_016916511.2"/>
</dbReference>
<dbReference type="SUPFAM" id="SSF55486">
    <property type="entry name" value="Metalloproteases ('zincins'), catalytic domain"/>
    <property type="match status" value="1"/>
</dbReference>
<keyword evidence="2" id="KW-0812">Transmembrane</keyword>
<feature type="binding site" evidence="9">
    <location>
        <position position="365"/>
    </location>
    <ligand>
        <name>Zn(2+)</name>
        <dbReference type="ChEBI" id="CHEBI:29105"/>
        <note>catalytic</note>
    </ligand>
</feature>
<comment type="subcellular location">
    <subcellularLocation>
        <location evidence="1">Membrane</location>
        <topology evidence="1">Single-pass membrane protein</topology>
    </subcellularLocation>
</comment>
<feature type="compositionally biased region" description="Polar residues" evidence="10">
    <location>
        <begin position="864"/>
        <end position="873"/>
    </location>
</feature>
<dbReference type="InterPro" id="IPR000742">
    <property type="entry name" value="EGF"/>
</dbReference>
<evidence type="ECO:0000259" key="13">
    <source>
        <dbReference type="PROSITE" id="PS50214"/>
    </source>
</evidence>
<comment type="caution">
    <text evidence="8">Lacks conserved residue(s) required for the propagation of feature annotation.</text>
</comment>
<feature type="active site" evidence="9">
    <location>
        <position position="366"/>
    </location>
</feature>
<dbReference type="InterPro" id="IPR001762">
    <property type="entry name" value="Disintegrin_dom"/>
</dbReference>
<keyword evidence="4" id="KW-0645">Protease</keyword>
<dbReference type="SMART" id="SM00050">
    <property type="entry name" value="DISIN"/>
    <property type="match status" value="1"/>
</dbReference>
<evidence type="ECO:0000256" key="5">
    <source>
        <dbReference type="ARBA" id="ARBA00023136"/>
    </source>
</evidence>
<dbReference type="OrthoDB" id="5951731at2759"/>
<feature type="region of interest" description="Disordered" evidence="10">
    <location>
        <begin position="858"/>
        <end position="887"/>
    </location>
</feature>
<feature type="compositionally biased region" description="Polar residues" evidence="10">
    <location>
        <begin position="1438"/>
        <end position="1455"/>
    </location>
</feature>
<evidence type="ECO:0000256" key="3">
    <source>
        <dbReference type="ARBA" id="ARBA00022989"/>
    </source>
</evidence>
<dbReference type="SMART" id="SM00608">
    <property type="entry name" value="ACR"/>
    <property type="match status" value="1"/>
</dbReference>
<accession>A0A7M7IIX0</accession>
<feature type="compositionally biased region" description="Gly residues" evidence="10">
    <location>
        <begin position="1276"/>
        <end position="1286"/>
    </location>
</feature>
<dbReference type="GeneID" id="410600"/>
<feature type="compositionally biased region" description="Low complexity" evidence="10">
    <location>
        <begin position="1107"/>
        <end position="1117"/>
    </location>
</feature>
<dbReference type="FunFam" id="4.10.70.10:FF:000001">
    <property type="entry name" value="Disintegrin and metalloproteinase domain-containing protein 22"/>
    <property type="match status" value="1"/>
</dbReference>
<feature type="region of interest" description="Disordered" evidence="10">
    <location>
        <begin position="1255"/>
        <end position="1597"/>
    </location>
</feature>
<feature type="disulfide bond" evidence="9">
    <location>
        <begin position="340"/>
        <end position="420"/>
    </location>
</feature>
<feature type="signal peptide" evidence="11">
    <location>
        <begin position="1"/>
        <end position="38"/>
    </location>
</feature>
<dbReference type="PROSITE" id="PS50215">
    <property type="entry name" value="ADAM_MEPRO"/>
    <property type="match status" value="1"/>
</dbReference>
<evidence type="ECO:0000256" key="8">
    <source>
        <dbReference type="PROSITE-ProRule" id="PRU00076"/>
    </source>
</evidence>
<keyword evidence="9" id="KW-0479">Metal-binding</keyword>
<feature type="chain" id="PRO_5044659916" evidence="11">
    <location>
        <begin position="39"/>
        <end position="1642"/>
    </location>
</feature>
<keyword evidence="11" id="KW-0732">Signal</keyword>
<keyword evidence="6 8" id="KW-1015">Disulfide bond</keyword>
<feature type="domain" description="EGF-like" evidence="12">
    <location>
        <begin position="671"/>
        <end position="703"/>
    </location>
</feature>
<feature type="compositionally biased region" description="Polar residues" evidence="10">
    <location>
        <begin position="955"/>
        <end position="965"/>
    </location>
</feature>
<evidence type="ECO:0000259" key="14">
    <source>
        <dbReference type="PROSITE" id="PS50215"/>
    </source>
</evidence>
<protein>
    <submittedName>
        <fullName evidence="17">Uncharacterized protein LOC410600 isoform X1</fullName>
    </submittedName>
</protein>
<keyword evidence="3" id="KW-1133">Transmembrane helix</keyword>
<reference evidence="17" key="2">
    <citation type="submission" date="2025-04" db="UniProtKB">
        <authorList>
            <consortium name="RefSeq"/>
        </authorList>
    </citation>
    <scope>IDENTIFICATION</scope>
    <source>
        <strain evidence="17">DH4</strain>
        <tissue evidence="17">Whole body</tissue>
    </source>
</reference>
<dbReference type="GO" id="GO:0046872">
    <property type="term" value="F:metal ion binding"/>
    <property type="evidence" value="ECO:0007669"/>
    <property type="project" value="UniProtKB-KW"/>
</dbReference>
<accession>A0A8B7KS68</accession>
<reference evidence="15" key="1">
    <citation type="submission" date="2021-01" db="UniProtKB">
        <authorList>
            <consortium name="EnsemblMetazoa"/>
        </authorList>
    </citation>
    <scope>IDENTIFICATION</scope>
    <source>
        <strain evidence="15">DH4</strain>
    </source>
</reference>
<dbReference type="SMR" id="A0A7M7IIX0"/>
<feature type="disulfide bond" evidence="9">
    <location>
        <begin position="382"/>
        <end position="387"/>
    </location>
</feature>
<dbReference type="InterPro" id="IPR002870">
    <property type="entry name" value="Peptidase_M12B_N"/>
</dbReference>
<feature type="compositionally biased region" description="Basic and acidic residues" evidence="10">
    <location>
        <begin position="1348"/>
        <end position="1363"/>
    </location>
</feature>
<evidence type="ECO:0000256" key="6">
    <source>
        <dbReference type="ARBA" id="ARBA00023157"/>
    </source>
</evidence>
<evidence type="ECO:0000313" key="15">
    <source>
        <dbReference type="EnsemblMetazoa" id="XP_016772000"/>
    </source>
</evidence>
<feature type="domain" description="Peptidase M12B" evidence="14">
    <location>
        <begin position="229"/>
        <end position="425"/>
    </location>
</feature>
<gene>
    <name evidence="17" type="primary">LOC410600</name>
</gene>
<dbReference type="Proteomes" id="UP000005203">
    <property type="component" value="Linkage group LG15"/>
</dbReference>
<evidence type="ECO:0000256" key="11">
    <source>
        <dbReference type="SAM" id="SignalP"/>
    </source>
</evidence>
<sequence>MLSDIWCLNSRCTVGGVTVQCKLVLVLVLLAILPDVHTENHGPSPDFSRHTLVRPRIYHGRTRRQISSTKENDVEHADVLVVGLELDGVKRTLDLRLNSDLIPVGYQQRHQHRGTYKVYTPSKVELCHYQGSVRDLPGSWVALSTCRGLRGVVFDGENLHHIQPERESLDSHHYVYKHSDLVANHTCGYEGTSHHVLDREQRGIAGRIARRKRAAEAIRGPYNANRHSRYVELVLVIDKKEYIALDENLDRVHQHCKDIANIINALYMPLNIFIALVGVQVWSDADEIALSPNGDTTLSNFLRYRREKLVQDMPNDNAQLLTRITFEGGVVGKALKGPICTYEFSGGVSMDHSNVVGLVAATVAHEMGHNFGMEHDSADCDCPEEKCIMASSSGSSGPIHWSTCSLEHLALAFEHGMDYCLRNKPQKLFDSPICGNGFVEPGEQCDCGLKENCDNPCCNVTTCMLHGNASCATGECCDLKTCRPKSAGTECRSAEHECDLPEYCTGQSEYCPVDVFKMDGESCSMGKAFCYQGSCRTHNDQCKLLWGPTGTSSDAQCYEMNTKGTKHGNCGYNRVESSYVKCTGENLLCGMLHCKHLNERLEFGMESVAILSHSFINNGGKIIPCRSAIVDLGLNQVDPGLAPDGAKCAPGKMCVNQKCMPVADLRASVSGGKACPNNCGGNGVCNSLGHCHCNRGFRPPDCTQPGVGGSEDSGPAEDPNARNDFIMALYIIFLGIVPTIALSSFGIWYVRNSGQNWKKSMISTTDRGHNGLSIKTIDRSSPLPRTIETIDSSLSQDPACASLLPKPDTDERYNNNLFGQFKGFTITPIRKQAKSLEPTKPAPPPPTIPTVAIKTNIKPIHPKSNPSRASLLNPTPPPPASTTATATTTMTTTSFDEAAPSLPPLNPGCTARPLISSPVLAATTCTSVELSAKLVNTSDGPTRPAPAPPLLDPSQKPQRPSSTPLANVLAEGERKGGTLNRIASMLRPGSGGLARGGGGLAASQASQRDAERGASNSLPRSHHLKASKVMDKEILRSLEISNPIPQREIEIPTPSIPVIPERGEQRKASGGVVLRAQSMRDSKVTPRPAIQTFGSMRHANAAAVKRPTSIPASARPTTAPPPVPPSTDAKGAGSEGGAKIPGLPGYQNPRVKGGQQRVAGAAGLDNAYDDCMNLVAEPPLTKIAEESPTSSDNIYAVIEEALPEKGRRGGEGRVNEYKLPKRVEAVASEPMGLLSEIVSEISNRNFDSIYSTASLSRKVEEEEEEDREERSKSGEVEGGYNNGSFGGYMNSSHYKSPGSSIYSNSPSAKFNSSSSTTSSGYLNPSALNVPRQQGDDKSASSTSNLNEEISKELGMKGGEDGRKSAGKRSFGSQRGVAREEEGAPKAGLGRTKTPPGLGKGQSAASNASRPKVQCSDGGSKAGGCGRQGADAEGAKAQPSDSPARQDTARANNRLSLKTVPCSPKDNGGKLNSPDLVSSCSNSNQISTKSPDVVNGNNPKVNLQPKNVQKTPTLSRGGSGAKAPATPVKPLNIASKGGGLAEKRKSPTGGANPIKSLPAKESGNSKVVPQAKPCLGGQKAETKGGEKTNPVQRAASGKSNVASLQQKFEANKNANAAASRTIPSVHKAQRTVGKTTETASVKK</sequence>
<keyword evidence="4" id="KW-0378">Hydrolase</keyword>
<keyword evidence="8" id="KW-0245">EGF-like domain</keyword>
<feature type="compositionally biased region" description="Low complexity" evidence="10">
    <location>
        <begin position="1296"/>
        <end position="1319"/>
    </location>
</feature>
<feature type="compositionally biased region" description="Polar residues" evidence="10">
    <location>
        <begin position="1631"/>
        <end position="1642"/>
    </location>
</feature>
<evidence type="ECO:0000256" key="1">
    <source>
        <dbReference type="ARBA" id="ARBA00004167"/>
    </source>
</evidence>
<feature type="region of interest" description="Disordered" evidence="10">
    <location>
        <begin position="1105"/>
        <end position="1158"/>
    </location>
</feature>
<evidence type="ECO:0000313" key="16">
    <source>
        <dbReference type="Proteomes" id="UP000005203"/>
    </source>
</evidence>
<evidence type="ECO:0000256" key="9">
    <source>
        <dbReference type="PROSITE-ProRule" id="PRU00276"/>
    </source>
</evidence>
<evidence type="ECO:0000313" key="17">
    <source>
        <dbReference type="RefSeq" id="XP_016772000.2"/>
    </source>
</evidence>
<evidence type="ECO:0000256" key="10">
    <source>
        <dbReference type="SAM" id="MobiDB-lite"/>
    </source>
</evidence>
<feature type="region of interest" description="Disordered" evidence="10">
    <location>
        <begin position="1610"/>
        <end position="1642"/>
    </location>
</feature>
<dbReference type="GO" id="GO:0006509">
    <property type="term" value="P:membrane protein ectodomain proteolysis"/>
    <property type="evidence" value="ECO:0007669"/>
    <property type="project" value="TreeGrafter"/>
</dbReference>
<evidence type="ECO:0000256" key="2">
    <source>
        <dbReference type="ARBA" id="ARBA00022692"/>
    </source>
</evidence>
<dbReference type="Gene3D" id="3.40.390.10">
    <property type="entry name" value="Collagenase (Catalytic Domain)"/>
    <property type="match status" value="1"/>
</dbReference>
<evidence type="ECO:0000256" key="7">
    <source>
        <dbReference type="PROSITE-ProRule" id="PRU00068"/>
    </source>
</evidence>
<dbReference type="InterPro" id="IPR024079">
    <property type="entry name" value="MetalloPept_cat_dom_sf"/>
</dbReference>
<dbReference type="Gene3D" id="4.10.70.10">
    <property type="entry name" value="Disintegrin domain"/>
    <property type="match status" value="1"/>
</dbReference>
<feature type="compositionally biased region" description="Gly residues" evidence="10">
    <location>
        <begin position="989"/>
        <end position="1000"/>
    </location>
</feature>
<dbReference type="PROSITE" id="PS50214">
    <property type="entry name" value="DISINTEGRIN_2"/>
    <property type="match status" value="1"/>
</dbReference>
<dbReference type="CDD" id="cd04269">
    <property type="entry name" value="ZnMc_adamalysin_II_like"/>
    <property type="match status" value="1"/>
</dbReference>
<dbReference type="GO" id="GO:0004222">
    <property type="term" value="F:metalloendopeptidase activity"/>
    <property type="evidence" value="ECO:0007669"/>
    <property type="project" value="InterPro"/>
</dbReference>
<dbReference type="PROSITE" id="PS01186">
    <property type="entry name" value="EGF_2"/>
    <property type="match status" value="1"/>
</dbReference>
<feature type="disulfide bond" evidence="7">
    <location>
        <begin position="491"/>
        <end position="511"/>
    </location>
</feature>
<dbReference type="InterPro" id="IPR006586">
    <property type="entry name" value="ADAM_Cys-rich"/>
</dbReference>
<dbReference type="Pfam" id="PF01421">
    <property type="entry name" value="Reprolysin"/>
    <property type="match status" value="1"/>
</dbReference>
<dbReference type="PROSITE" id="PS50026">
    <property type="entry name" value="EGF_3"/>
    <property type="match status" value="1"/>
</dbReference>
<evidence type="ECO:0000256" key="4">
    <source>
        <dbReference type="ARBA" id="ARBA00023049"/>
    </source>
</evidence>
<keyword evidence="16" id="KW-1185">Reference proteome</keyword>
<dbReference type="EnsemblMetazoa" id="XM_016916511">
    <property type="protein sequence ID" value="XP_016772000"/>
    <property type="gene ID" value="LOC410600"/>
</dbReference>
<dbReference type="InterPro" id="IPR001590">
    <property type="entry name" value="Peptidase_M12B"/>
</dbReference>
<feature type="domain" description="Disintegrin" evidence="13">
    <location>
        <begin position="431"/>
        <end position="519"/>
    </location>
</feature>
<feature type="disulfide bond" evidence="8">
    <location>
        <begin position="675"/>
        <end position="685"/>
    </location>
</feature>
<dbReference type="PANTHER" id="PTHR11905">
    <property type="entry name" value="ADAM A DISINTEGRIN AND METALLOPROTEASE DOMAIN"/>
    <property type="match status" value="1"/>
</dbReference>
<feature type="compositionally biased region" description="Polar residues" evidence="10">
    <location>
        <begin position="1474"/>
        <end position="1515"/>
    </location>
</feature>
<keyword evidence="9" id="KW-0862">Zinc</keyword>
<feature type="disulfide bond" evidence="9">
    <location>
        <begin position="380"/>
        <end position="404"/>
    </location>
</feature>
<keyword evidence="4" id="KW-0482">Metalloprotease</keyword>
<dbReference type="InterPro" id="IPR036436">
    <property type="entry name" value="Disintegrin_dom_sf"/>
</dbReference>
<dbReference type="Pfam" id="PF01562">
    <property type="entry name" value="Pep_M12B_propep"/>
    <property type="match status" value="1"/>
</dbReference>
<name>A0A7M7IIX0_APIME</name>
<dbReference type="PANTHER" id="PTHR11905:SF159">
    <property type="entry name" value="ADAM METALLOPROTEASE"/>
    <property type="match status" value="1"/>
</dbReference>
<feature type="disulfide bond" evidence="8">
    <location>
        <begin position="693"/>
        <end position="702"/>
    </location>
</feature>
<feature type="region of interest" description="Disordered" evidence="10">
    <location>
        <begin position="935"/>
        <end position="1028"/>
    </location>
</feature>
<keyword evidence="5" id="KW-0472">Membrane</keyword>
<dbReference type="Pfam" id="PF00200">
    <property type="entry name" value="Disintegrin"/>
    <property type="match status" value="1"/>
</dbReference>
<evidence type="ECO:0000259" key="12">
    <source>
        <dbReference type="PROSITE" id="PS50026"/>
    </source>
</evidence>
<dbReference type="GO" id="GO:0016020">
    <property type="term" value="C:membrane"/>
    <property type="evidence" value="ECO:0007669"/>
    <property type="project" value="UniProtKB-SubCell"/>
</dbReference>
<dbReference type="FunFam" id="3.40.390.10:FF:000002">
    <property type="entry name" value="Disintegrin and metalloproteinase domain-containing protein 22"/>
    <property type="match status" value="1"/>
</dbReference>
<organism evidence="15">
    <name type="scientific">Apis mellifera</name>
    <name type="common">Honeybee</name>
    <dbReference type="NCBI Taxonomy" id="7460"/>
    <lineage>
        <taxon>Eukaryota</taxon>
        <taxon>Metazoa</taxon>
        <taxon>Ecdysozoa</taxon>
        <taxon>Arthropoda</taxon>
        <taxon>Hexapoda</taxon>
        <taxon>Insecta</taxon>
        <taxon>Pterygota</taxon>
        <taxon>Neoptera</taxon>
        <taxon>Endopterygota</taxon>
        <taxon>Hymenoptera</taxon>
        <taxon>Apocrita</taxon>
        <taxon>Aculeata</taxon>
        <taxon>Apoidea</taxon>
        <taxon>Anthophila</taxon>
        <taxon>Apidae</taxon>
        <taxon>Apis</taxon>
    </lineage>
</organism>
<dbReference type="Pfam" id="PF08516">
    <property type="entry name" value="ADAM_CR"/>
    <property type="match status" value="1"/>
</dbReference>
<feature type="binding site" evidence="9">
    <location>
        <position position="375"/>
    </location>
    <ligand>
        <name>Zn(2+)</name>
        <dbReference type="ChEBI" id="CHEBI:29105"/>
        <note>catalytic</note>
    </ligand>
</feature>
<feature type="binding site" evidence="9">
    <location>
        <position position="369"/>
    </location>
    <ligand>
        <name>Zn(2+)</name>
        <dbReference type="ChEBI" id="CHEBI:29105"/>
        <note>catalytic</note>
    </ligand>
</feature>
<dbReference type="SUPFAM" id="SSF57552">
    <property type="entry name" value="Blood coagulation inhibitor (disintegrin)"/>
    <property type="match status" value="1"/>
</dbReference>
<dbReference type="InterPro" id="IPR034027">
    <property type="entry name" value="Reprolysin_adamalysin"/>
</dbReference>
<proteinExistence type="predicted"/>